<dbReference type="RefSeq" id="WP_052429943.1">
    <property type="nucleotide sequence ID" value="NZ_BBLT01000002.1"/>
</dbReference>
<name>A0A098LBF3_9BACT</name>
<gene>
    <name evidence="2" type="ORF">MYP_920</name>
</gene>
<evidence type="ECO:0000313" key="2">
    <source>
        <dbReference type="EMBL" id="GAL83693.1"/>
    </source>
</evidence>
<dbReference type="PANTHER" id="PTHR30203:SF23">
    <property type="entry name" value="OUTER MEMBRANE EFFLUX PROTEIN"/>
    <property type="match status" value="1"/>
</dbReference>
<dbReference type="SUPFAM" id="SSF56954">
    <property type="entry name" value="Outer membrane efflux proteins (OEP)"/>
    <property type="match status" value="1"/>
</dbReference>
<evidence type="ECO:0008006" key="4">
    <source>
        <dbReference type="Google" id="ProtNLM"/>
    </source>
</evidence>
<dbReference type="InterPro" id="IPR010131">
    <property type="entry name" value="MdtP/NodT-like"/>
</dbReference>
<dbReference type="Proteomes" id="UP000030185">
    <property type="component" value="Unassembled WGS sequence"/>
</dbReference>
<reference evidence="2 3" key="1">
    <citation type="submission" date="2014-09" db="EMBL/GenBank/DDBJ databases">
        <title>Sporocytophaga myxococcoides PG-01 genome sequencing.</title>
        <authorList>
            <person name="Liu L."/>
            <person name="Gao P.J."/>
            <person name="Chen G.J."/>
            <person name="Wang L.S."/>
        </authorList>
    </citation>
    <scope>NUCLEOTIDE SEQUENCE [LARGE SCALE GENOMIC DNA]</scope>
    <source>
        <strain evidence="2 3">PG-01</strain>
    </source>
</reference>
<dbReference type="STRING" id="153721.MYP_920"/>
<keyword evidence="3" id="KW-1185">Reference proteome</keyword>
<dbReference type="GO" id="GO:0015562">
    <property type="term" value="F:efflux transmembrane transporter activity"/>
    <property type="evidence" value="ECO:0007669"/>
    <property type="project" value="InterPro"/>
</dbReference>
<protein>
    <recommendedName>
        <fullName evidence="4">Outer membrane efflux protein</fullName>
    </recommendedName>
</protein>
<dbReference type="Pfam" id="PF02321">
    <property type="entry name" value="OEP"/>
    <property type="match status" value="1"/>
</dbReference>
<comment type="similarity">
    <text evidence="1">Belongs to the outer membrane factor (OMF) (TC 1.B.17) family.</text>
</comment>
<dbReference type="PANTHER" id="PTHR30203">
    <property type="entry name" value="OUTER MEMBRANE CATION EFFLUX PROTEIN"/>
    <property type="match status" value="1"/>
</dbReference>
<accession>A0A098LBF3</accession>
<comment type="caution">
    <text evidence="2">The sequence shown here is derived from an EMBL/GenBank/DDBJ whole genome shotgun (WGS) entry which is preliminary data.</text>
</comment>
<dbReference type="eggNOG" id="COG1538">
    <property type="taxonomic scope" value="Bacteria"/>
</dbReference>
<evidence type="ECO:0000313" key="3">
    <source>
        <dbReference type="Proteomes" id="UP000030185"/>
    </source>
</evidence>
<dbReference type="AlphaFoldDB" id="A0A098LBF3"/>
<organism evidence="2 3">
    <name type="scientific">Sporocytophaga myxococcoides</name>
    <dbReference type="NCBI Taxonomy" id="153721"/>
    <lineage>
        <taxon>Bacteria</taxon>
        <taxon>Pseudomonadati</taxon>
        <taxon>Bacteroidota</taxon>
        <taxon>Cytophagia</taxon>
        <taxon>Cytophagales</taxon>
        <taxon>Cytophagaceae</taxon>
        <taxon>Sporocytophaga</taxon>
    </lineage>
</organism>
<dbReference type="EMBL" id="BBLT01000002">
    <property type="protein sequence ID" value="GAL83693.1"/>
    <property type="molecule type" value="Genomic_DNA"/>
</dbReference>
<dbReference type="Gene3D" id="1.20.1600.10">
    <property type="entry name" value="Outer membrane efflux proteins (OEP)"/>
    <property type="match status" value="1"/>
</dbReference>
<proteinExistence type="inferred from homology"/>
<sequence length="427" mass="49846">MKWLLSILLSIELLVGADVFGQNQVFSDTVKITVAEADKRFLEKNLLLLASRYDIDAAKAQVLQARLWENPSVYYEQNVYNPQSKKYFDASKSGEFILEASQLIMLAGKRNKRIKLGNTNAEIAEYQFFDLLRTLKYELRTNLIELYFLQQSYYMFQDEIRTMRNTVKLYQTQYEKGNIPLKEIIRLKAFLFNMENESKDLLSQITLRQTTLHVLLNDKSRSFFSPVLDKKEIDSLNVREVNLQSLIDSANVNRYDLKAYRSSQKYEEQNLAYQKALAVPDLRFGGVFDRNGNYIPNYYAVSIAMDLPLLNRNQGNIEIAKKKFERSKVLTEEYENRVEAEVAGALSRSIEYNDLYSNFDNKFTGEFDRLIGGILINYEKRNITLIEFIDFYEAYKASVIQMNQLQINRLNAFEELNFSVGKPVIKY</sequence>
<evidence type="ECO:0000256" key="1">
    <source>
        <dbReference type="ARBA" id="ARBA00007613"/>
    </source>
</evidence>
<dbReference type="InterPro" id="IPR003423">
    <property type="entry name" value="OMP_efflux"/>
</dbReference>
<dbReference type="OrthoDB" id="9791261at2"/>